<keyword evidence="2 7" id="KW-0378">Hydrolase</keyword>
<evidence type="ECO:0000259" key="5">
    <source>
        <dbReference type="Pfam" id="PF00149"/>
    </source>
</evidence>
<organism evidence="7 8">
    <name type="scientific">Undibacterium danionis</name>
    <dbReference type="NCBI Taxonomy" id="1812100"/>
    <lineage>
        <taxon>Bacteria</taxon>
        <taxon>Pseudomonadati</taxon>
        <taxon>Pseudomonadota</taxon>
        <taxon>Betaproteobacteria</taxon>
        <taxon>Burkholderiales</taxon>
        <taxon>Oxalobacteraceae</taxon>
        <taxon>Undibacterium</taxon>
    </lineage>
</organism>
<gene>
    <name evidence="7" type="ORF">ACFFJH_12600</name>
</gene>
<comment type="caution">
    <text evidence="7">The sequence shown here is derived from an EMBL/GenBank/DDBJ whole genome shotgun (WGS) entry which is preliminary data.</text>
</comment>
<evidence type="ECO:0000259" key="6">
    <source>
        <dbReference type="Pfam" id="PF24408"/>
    </source>
</evidence>
<sequence>MTELIKFLVVSDIHAFVDKKKNDGSLLDYSGDSRTSTNPLKDLIKVASAQSIKVDALVCAGDICNKADPAGLAAAWSDLHCLASTLGNATLLATNGNHDLDSRHLTEDVDPDPKGALLALEPPFPFEDIALSNQYWARNFVFVPQKEDVLTVILNTSAYHGGQQNEIDHGRVSKKTIQSLCESLKRERKYRAYVLICHHHPIPQDGWGGRTDGEFILNGTELLNSIVSATGSSWLVVHGHRHQPKLVHGTSVNNDVPFVLGVGSLGARITGVSNQFHIVTLYESNESTFASISGVVETWSWSDVDGWEQESRSKGLPTECGFGYLGRVPQLAMLIRDLLNNHKQPFMEWTQVAQHHPEVKFLLPETLKSFERELDTFGLKLMQHRGRIYQVGA</sequence>
<dbReference type="GO" id="GO:0016787">
    <property type="term" value="F:hydrolase activity"/>
    <property type="evidence" value="ECO:0007669"/>
    <property type="project" value="UniProtKB-KW"/>
</dbReference>
<comment type="similarity">
    <text evidence="4">Belongs to the cyclic nucleotide phosphodiesterase class-III family.</text>
</comment>
<evidence type="ECO:0000256" key="2">
    <source>
        <dbReference type="ARBA" id="ARBA00022801"/>
    </source>
</evidence>
<evidence type="ECO:0000313" key="7">
    <source>
        <dbReference type="EMBL" id="MFC0350655.1"/>
    </source>
</evidence>
<proteinExistence type="inferred from homology"/>
<protein>
    <submittedName>
        <fullName evidence="7">Metallophosphoesterase family protein</fullName>
        <ecNumber evidence="7">3.1.-.-</ecNumber>
    </submittedName>
</protein>
<dbReference type="InterPro" id="IPR004843">
    <property type="entry name" value="Calcineurin-like_PHP"/>
</dbReference>
<name>A0ABV6IGS0_9BURK</name>
<dbReference type="SUPFAM" id="SSF56300">
    <property type="entry name" value="Metallo-dependent phosphatases"/>
    <property type="match status" value="1"/>
</dbReference>
<dbReference type="Pfam" id="PF24408">
    <property type="entry name" value="wHTH-Calcineurin_assc"/>
    <property type="match status" value="1"/>
</dbReference>
<dbReference type="Gene3D" id="3.60.21.10">
    <property type="match status" value="1"/>
</dbReference>
<keyword evidence="8" id="KW-1185">Reference proteome</keyword>
<dbReference type="InterPro" id="IPR057846">
    <property type="entry name" value="wHTH-Calcineurin_assc"/>
</dbReference>
<evidence type="ECO:0000256" key="4">
    <source>
        <dbReference type="ARBA" id="ARBA00025742"/>
    </source>
</evidence>
<dbReference type="PANTHER" id="PTHR42988">
    <property type="entry name" value="PHOSPHOHYDROLASE"/>
    <property type="match status" value="1"/>
</dbReference>
<dbReference type="InterPro" id="IPR050884">
    <property type="entry name" value="CNP_phosphodiesterase-III"/>
</dbReference>
<dbReference type="Proteomes" id="UP001589844">
    <property type="component" value="Unassembled WGS sequence"/>
</dbReference>
<dbReference type="EC" id="3.1.-.-" evidence="7"/>
<evidence type="ECO:0000256" key="3">
    <source>
        <dbReference type="ARBA" id="ARBA00023004"/>
    </source>
</evidence>
<feature type="domain" description="Calcineurin" evidence="6">
    <location>
        <begin position="320"/>
        <end position="375"/>
    </location>
</feature>
<dbReference type="RefSeq" id="WP_390213144.1">
    <property type="nucleotide sequence ID" value="NZ_JBHLXJ010000013.1"/>
</dbReference>
<evidence type="ECO:0000256" key="1">
    <source>
        <dbReference type="ARBA" id="ARBA00022723"/>
    </source>
</evidence>
<reference evidence="7 8" key="1">
    <citation type="submission" date="2024-09" db="EMBL/GenBank/DDBJ databases">
        <authorList>
            <person name="Sun Q."/>
            <person name="Mori K."/>
        </authorList>
    </citation>
    <scope>NUCLEOTIDE SEQUENCE [LARGE SCALE GENOMIC DNA]</scope>
    <source>
        <strain evidence="7 8">CCM 8677</strain>
    </source>
</reference>
<dbReference type="EMBL" id="JBHLXJ010000013">
    <property type="protein sequence ID" value="MFC0350655.1"/>
    <property type="molecule type" value="Genomic_DNA"/>
</dbReference>
<dbReference type="InterPro" id="IPR029052">
    <property type="entry name" value="Metallo-depent_PP-like"/>
</dbReference>
<dbReference type="Pfam" id="PF00149">
    <property type="entry name" value="Metallophos"/>
    <property type="match status" value="1"/>
</dbReference>
<evidence type="ECO:0000313" key="8">
    <source>
        <dbReference type="Proteomes" id="UP001589844"/>
    </source>
</evidence>
<feature type="domain" description="Calcineurin-like phosphoesterase" evidence="5">
    <location>
        <begin position="5"/>
        <end position="244"/>
    </location>
</feature>
<dbReference type="PANTHER" id="PTHR42988:SF2">
    <property type="entry name" value="CYCLIC NUCLEOTIDE PHOSPHODIESTERASE CBUA0032-RELATED"/>
    <property type="match status" value="1"/>
</dbReference>
<keyword evidence="1" id="KW-0479">Metal-binding</keyword>
<keyword evidence="3" id="KW-0408">Iron</keyword>
<accession>A0ABV6IGS0</accession>